<dbReference type="EMBL" id="KV784358">
    <property type="protein sequence ID" value="OEU16125.1"/>
    <property type="molecule type" value="Genomic_DNA"/>
</dbReference>
<proteinExistence type="predicted"/>
<feature type="region of interest" description="Disordered" evidence="1">
    <location>
        <begin position="108"/>
        <end position="136"/>
    </location>
</feature>
<reference evidence="2 3" key="1">
    <citation type="submission" date="2016-09" db="EMBL/GenBank/DDBJ databases">
        <title>Extensive genetic diversity and differential bi-allelic expression allows diatom success in the polar Southern Ocean.</title>
        <authorList>
            <consortium name="DOE Joint Genome Institute"/>
            <person name="Mock T."/>
            <person name="Otillar R.P."/>
            <person name="Strauss J."/>
            <person name="Dupont C."/>
            <person name="Frickenhaus S."/>
            <person name="Maumus F."/>
            <person name="Mcmullan M."/>
            <person name="Sanges R."/>
            <person name="Schmutz J."/>
            <person name="Toseland A."/>
            <person name="Valas R."/>
            <person name="Veluchamy A."/>
            <person name="Ward B.J."/>
            <person name="Allen A."/>
            <person name="Barry K."/>
            <person name="Falciatore A."/>
            <person name="Ferrante M."/>
            <person name="Fortunato A.E."/>
            <person name="Gloeckner G."/>
            <person name="Gruber A."/>
            <person name="Hipkin R."/>
            <person name="Janech M."/>
            <person name="Kroth P."/>
            <person name="Leese F."/>
            <person name="Lindquist E."/>
            <person name="Lyon B.R."/>
            <person name="Martin J."/>
            <person name="Mayer C."/>
            <person name="Parker M."/>
            <person name="Quesneville H."/>
            <person name="Raymond J."/>
            <person name="Uhlig C."/>
            <person name="Valentin K.U."/>
            <person name="Worden A.Z."/>
            <person name="Armbrust E.V."/>
            <person name="Bowler C."/>
            <person name="Green B."/>
            <person name="Moulton V."/>
            <person name="Van Oosterhout C."/>
            <person name="Grigoriev I."/>
        </authorList>
    </citation>
    <scope>NUCLEOTIDE SEQUENCE [LARGE SCALE GENOMIC DNA]</scope>
    <source>
        <strain evidence="2 3">CCMP1102</strain>
    </source>
</reference>
<dbReference type="InParanoid" id="A0A1E7FDJ8"/>
<accession>A0A1E7FDJ8</accession>
<evidence type="ECO:0000256" key="1">
    <source>
        <dbReference type="SAM" id="MobiDB-lite"/>
    </source>
</evidence>
<dbReference type="AlphaFoldDB" id="A0A1E7FDJ8"/>
<evidence type="ECO:0000313" key="2">
    <source>
        <dbReference type="EMBL" id="OEU16125.1"/>
    </source>
</evidence>
<name>A0A1E7FDJ8_9STRA</name>
<feature type="region of interest" description="Disordered" evidence="1">
    <location>
        <begin position="295"/>
        <end position="338"/>
    </location>
</feature>
<protein>
    <submittedName>
        <fullName evidence="2">Uncharacterized protein</fullName>
    </submittedName>
</protein>
<feature type="compositionally biased region" description="Acidic residues" evidence="1">
    <location>
        <begin position="310"/>
        <end position="321"/>
    </location>
</feature>
<feature type="compositionally biased region" description="Low complexity" evidence="1">
    <location>
        <begin position="117"/>
        <end position="129"/>
    </location>
</feature>
<sequence>MTICRFVIEEHKDEVENSLALPPPLRLLVVDGNNVRGIGKFELNPLELQHQVVRFCYKYRIPNVMIVWDHGSEKFALSNNNEPSTIRFSRRKRAKGFAVTTDTKRLLLDSDNDNGGDDNNSNNSNNDNGIYHNRNITSDTIETNKYSDSSKSFNKKECPMFCDSTGFVKLLEELPKYNNSDDDNIGISIVTDNYYDQRTLTSLKETKESIVRFIKLSNQQQSRGGGGGYKLNPRREKTWERCIQAEIFRRSLLLQQQQQQQQQQSSLSTPSSQDDNVLFFTKYLEELQVERGYHNHRHSNLSPVNSIDNNDGDGIENDNDNDSNTFQPFQGPSRLDKRERRLLDRYNSLLKKGEIP</sequence>
<keyword evidence="3" id="KW-1185">Reference proteome</keyword>
<gene>
    <name evidence="2" type="ORF">FRACYDRAFT_238711</name>
</gene>
<dbReference type="KEGG" id="fcy:FRACYDRAFT_238711"/>
<evidence type="ECO:0000313" key="3">
    <source>
        <dbReference type="Proteomes" id="UP000095751"/>
    </source>
</evidence>
<dbReference type="Proteomes" id="UP000095751">
    <property type="component" value="Unassembled WGS sequence"/>
</dbReference>
<organism evidence="2 3">
    <name type="scientific">Fragilariopsis cylindrus CCMP1102</name>
    <dbReference type="NCBI Taxonomy" id="635003"/>
    <lineage>
        <taxon>Eukaryota</taxon>
        <taxon>Sar</taxon>
        <taxon>Stramenopiles</taxon>
        <taxon>Ochrophyta</taxon>
        <taxon>Bacillariophyta</taxon>
        <taxon>Bacillariophyceae</taxon>
        <taxon>Bacillariophycidae</taxon>
        <taxon>Bacillariales</taxon>
        <taxon>Bacillariaceae</taxon>
        <taxon>Fragilariopsis</taxon>
    </lineage>
</organism>